<evidence type="ECO:0000313" key="2">
    <source>
        <dbReference type="EMBL" id="RNF04678.1"/>
    </source>
</evidence>
<proteinExistence type="predicted"/>
<sequence length="1045" mass="116995">MKREEWFAVLQKMPWVPCEESKGSPRYRAVEAYHCNFCAYTVCARCYNAVPTTLLFPSRDASAVAGGGPLGQQRGSGEEKARSPKNEYLRRQNTVADEDFSRPRCFLCRKGLLLREQVPVHEWTCEGPRPARRLQRGVGAPYDVDVVQRYYAMKEQRDKRALSQAPLVAQFHAAERPPAHFAPASVGDEDGGDVMERDPLDRRPFCEEGASFVFSVQNPRMEVSCVWCAVNRRLSEAHPSFVGDETITPLQIFCCPPSLPGLPARRFRVSVPYGVYGLHHVHALALYLTDDIFRKASTKLQVATVETLVADVTELQSQLRRGQLRAGKELPRHVVHPLLVVDVLHRIATSDPMRCLLSEEAFATHLRAVPSDPLNGVPGGAEQLTAANTHAAEETTAEGNSNSDNSNGALNKGGDRNDLRCEAQVNGDAIPGDKVECDSSMTWPNGLRCDELLLTLDYLLQGRSAAVYGIASKCFFLQHVSQCAELRHHGVAVVDGYRTSTARIIHQLRELRKQLRQRQQGSEQALLWSFIAREARCEPLALDARSNSPERDRQHDEDEEEAEEYHMIDSTPTNSPRSQSYRTPLRSRVGEEGRSQSRKHSTDFSADKNRPLFQQSHLGETPLVCETAGCVPLYSPASLEKRRERSILLVRGEEAAEEEVKAPLPPKYPSHQHQHQHQQPRQQQPQAQKERQTREQPLPQQGVGRDETVCAWSRRHWLREQSDWNYDVPLRDEYSMKRPREDGVGLDVNAEKVSALRPREDRRQRPPQITVSSPEVMRSLRFACRAPLRACTAWMSLPSITAQGLVSAALPTMTPSLKGVAPVTIIVLHGVDQLDALALLELQAIGREFPYRVILLCSFDDPNWPLSSTAGLLDLFRMMYIHLRSMLLPRVHEMATINSLQLLTELESASVGGGRFNQHVNGGGALFSGASLPLHDTIRRILISLPASFSELLRCMIKRQEDSGENVFIPMSLHQENFDECGMMVSMARLKALERELTSNRLAVFNSAENKLMIPQHRKLLRVLEGLEQQHAAGGVSSGSAPVEA</sequence>
<name>A0A3S5IR62_TRYRA</name>
<feature type="compositionally biased region" description="Polar residues" evidence="1">
    <location>
        <begin position="570"/>
        <end position="582"/>
    </location>
</feature>
<feature type="region of interest" description="Disordered" evidence="1">
    <location>
        <begin position="541"/>
        <end position="610"/>
    </location>
</feature>
<feature type="region of interest" description="Disordered" evidence="1">
    <location>
        <begin position="654"/>
        <end position="705"/>
    </location>
</feature>
<protein>
    <submittedName>
        <fullName evidence="2">Uncharacterized protein</fullName>
    </submittedName>
</protein>
<feature type="region of interest" description="Disordered" evidence="1">
    <location>
        <begin position="66"/>
        <end position="90"/>
    </location>
</feature>
<feature type="region of interest" description="Disordered" evidence="1">
    <location>
        <begin position="389"/>
        <end position="417"/>
    </location>
</feature>
<feature type="compositionally biased region" description="Basic and acidic residues" evidence="1">
    <location>
        <begin position="76"/>
        <end position="90"/>
    </location>
</feature>
<dbReference type="Proteomes" id="UP000283634">
    <property type="component" value="Unassembled WGS sequence"/>
</dbReference>
<dbReference type="OMA" id="CCEGPAP"/>
<evidence type="ECO:0000313" key="3">
    <source>
        <dbReference type="Proteomes" id="UP000283634"/>
    </source>
</evidence>
<organism evidence="2 3">
    <name type="scientific">Trypanosoma rangeli</name>
    <dbReference type="NCBI Taxonomy" id="5698"/>
    <lineage>
        <taxon>Eukaryota</taxon>
        <taxon>Discoba</taxon>
        <taxon>Euglenozoa</taxon>
        <taxon>Kinetoplastea</taxon>
        <taxon>Metakinetoplastina</taxon>
        <taxon>Trypanosomatida</taxon>
        <taxon>Trypanosomatidae</taxon>
        <taxon>Trypanosoma</taxon>
        <taxon>Herpetosoma</taxon>
    </lineage>
</organism>
<evidence type="ECO:0000256" key="1">
    <source>
        <dbReference type="SAM" id="MobiDB-lite"/>
    </source>
</evidence>
<keyword evidence="3" id="KW-1185">Reference proteome</keyword>
<dbReference type="RefSeq" id="XP_029238242.1">
    <property type="nucleotide sequence ID" value="XM_029381782.1"/>
</dbReference>
<feature type="compositionally biased region" description="Basic and acidic residues" evidence="1">
    <location>
        <begin position="588"/>
        <end position="610"/>
    </location>
</feature>
<accession>A0A3S5IR62</accession>
<dbReference type="GeneID" id="40328807"/>
<dbReference type="AlphaFoldDB" id="A0A3S5IR62"/>
<gene>
    <name evidence="2" type="ORF">TraAM80_04874</name>
</gene>
<dbReference type="VEuPathDB" id="TriTrypDB:TRSC58_03411"/>
<comment type="caution">
    <text evidence="2">The sequence shown here is derived from an EMBL/GenBank/DDBJ whole genome shotgun (WGS) entry which is preliminary data.</text>
</comment>
<feature type="compositionally biased region" description="Polar residues" evidence="1">
    <location>
        <begin position="399"/>
        <end position="409"/>
    </location>
</feature>
<dbReference type="OrthoDB" id="266940at2759"/>
<reference evidence="2 3" key="1">
    <citation type="journal article" date="2018" name="BMC Genomics">
        <title>Genomic comparison of Trypanosoma conorhini and Trypanosoma rangeli to Trypanosoma cruzi strains of high and low virulence.</title>
        <authorList>
            <person name="Bradwell K.R."/>
            <person name="Koparde V.N."/>
            <person name="Matveyev A.V."/>
            <person name="Serrano M.G."/>
            <person name="Alves J.M."/>
            <person name="Parikh H."/>
            <person name="Huang B."/>
            <person name="Lee V."/>
            <person name="Espinosa-Alvarez O."/>
            <person name="Ortiz P.A."/>
            <person name="Costa-Martins A.G."/>
            <person name="Teixeira M.M."/>
            <person name="Buck G.A."/>
        </authorList>
    </citation>
    <scope>NUCLEOTIDE SEQUENCE [LARGE SCALE GENOMIC DNA]</scope>
    <source>
        <strain evidence="2 3">AM80</strain>
    </source>
</reference>
<dbReference type="EMBL" id="MKGL01000156">
    <property type="protein sequence ID" value="RNF04678.1"/>
    <property type="molecule type" value="Genomic_DNA"/>
</dbReference>